<dbReference type="InterPro" id="IPR001455">
    <property type="entry name" value="TusA-like"/>
</dbReference>
<organism evidence="3 4">
    <name type="scientific">Desulfomonile tiedjei</name>
    <dbReference type="NCBI Taxonomy" id="2358"/>
    <lineage>
        <taxon>Bacteria</taxon>
        <taxon>Pseudomonadati</taxon>
        <taxon>Thermodesulfobacteriota</taxon>
        <taxon>Desulfomonilia</taxon>
        <taxon>Desulfomonilales</taxon>
        <taxon>Desulfomonilaceae</taxon>
        <taxon>Desulfomonile</taxon>
    </lineage>
</organism>
<evidence type="ECO:0000259" key="2">
    <source>
        <dbReference type="PROSITE" id="PS01148"/>
    </source>
</evidence>
<evidence type="ECO:0000256" key="1">
    <source>
        <dbReference type="ARBA" id="ARBA00008984"/>
    </source>
</evidence>
<dbReference type="InterPro" id="IPR036868">
    <property type="entry name" value="TusA-like_sf"/>
</dbReference>
<dbReference type="AlphaFoldDB" id="A0A9D6V7G7"/>
<gene>
    <name evidence="3" type="ORF">HY912_21725</name>
</gene>
<comment type="similarity">
    <text evidence="1">Belongs to the sulfur carrier protein TusA family.</text>
</comment>
<dbReference type="Proteomes" id="UP000807825">
    <property type="component" value="Unassembled WGS sequence"/>
</dbReference>
<protein>
    <submittedName>
        <fullName evidence="3">Sulfurtransferase TusA family protein</fullName>
    </submittedName>
</protein>
<dbReference type="SUPFAM" id="SSF64307">
    <property type="entry name" value="SirA-like"/>
    <property type="match status" value="1"/>
</dbReference>
<evidence type="ECO:0000313" key="4">
    <source>
        <dbReference type="Proteomes" id="UP000807825"/>
    </source>
</evidence>
<dbReference type="EMBL" id="JACRDE010000568">
    <property type="protein sequence ID" value="MBI5252123.1"/>
    <property type="molecule type" value="Genomic_DNA"/>
</dbReference>
<dbReference type="PROSITE" id="PS01148">
    <property type="entry name" value="UPF0033"/>
    <property type="match status" value="1"/>
</dbReference>
<dbReference type="PANTHER" id="PTHR33279:SF6">
    <property type="entry name" value="SULFUR CARRIER PROTEIN YEDF-RELATED"/>
    <property type="match status" value="1"/>
</dbReference>
<reference evidence="3" key="1">
    <citation type="submission" date="2020-07" db="EMBL/GenBank/DDBJ databases">
        <title>Huge and variable diversity of episymbiotic CPR bacteria and DPANN archaea in groundwater ecosystems.</title>
        <authorList>
            <person name="He C.Y."/>
            <person name="Keren R."/>
            <person name="Whittaker M."/>
            <person name="Farag I.F."/>
            <person name="Doudna J."/>
            <person name="Cate J.H.D."/>
            <person name="Banfield J.F."/>
        </authorList>
    </citation>
    <scope>NUCLEOTIDE SEQUENCE</scope>
    <source>
        <strain evidence="3">NC_groundwater_1664_Pr3_B-0.1um_52_9</strain>
    </source>
</reference>
<feature type="domain" description="UPF0033" evidence="2">
    <location>
        <begin position="10"/>
        <end position="34"/>
    </location>
</feature>
<dbReference type="Gene3D" id="3.30.110.40">
    <property type="entry name" value="TusA-like domain"/>
    <property type="match status" value="1"/>
</dbReference>
<dbReference type="Pfam" id="PF01206">
    <property type="entry name" value="TusA"/>
    <property type="match status" value="1"/>
</dbReference>
<comment type="caution">
    <text evidence="3">The sequence shown here is derived from an EMBL/GenBank/DDBJ whole genome shotgun (WGS) entry which is preliminary data.</text>
</comment>
<sequence>MADHNASKVLDLKGLPCPMPVVKISQEIGTVKVGEVIEVHTTDPGSLSDFPAWAKTTGNEVLETRQGDGIIQIFVKRLK</sequence>
<evidence type="ECO:0000313" key="3">
    <source>
        <dbReference type="EMBL" id="MBI5252123.1"/>
    </source>
</evidence>
<name>A0A9D6V7G7_9BACT</name>
<dbReference type="CDD" id="cd00291">
    <property type="entry name" value="SirA_YedF_YeeD"/>
    <property type="match status" value="1"/>
</dbReference>
<proteinExistence type="inferred from homology"/>
<dbReference type="PANTHER" id="PTHR33279">
    <property type="entry name" value="SULFUR CARRIER PROTEIN YEDF-RELATED"/>
    <property type="match status" value="1"/>
</dbReference>
<accession>A0A9D6V7G7</accession>